<protein>
    <submittedName>
        <fullName evidence="1">Uncharacterized protein</fullName>
    </submittedName>
</protein>
<organism evidence="1">
    <name type="scientific">Amphimedon queenslandica</name>
    <name type="common">Sponge</name>
    <dbReference type="NCBI Taxonomy" id="400682"/>
    <lineage>
        <taxon>Eukaryota</taxon>
        <taxon>Metazoa</taxon>
        <taxon>Porifera</taxon>
        <taxon>Demospongiae</taxon>
        <taxon>Heteroscleromorpha</taxon>
        <taxon>Haplosclerida</taxon>
        <taxon>Niphatidae</taxon>
        <taxon>Amphimedon</taxon>
    </lineage>
</organism>
<accession>A0A1X7VLR8</accession>
<sequence length="38" mass="4344">MAGCNVTLKYLNITSDSFENECNFKSKFLQKSLLEKAQ</sequence>
<reference evidence="1" key="1">
    <citation type="submission" date="2017-05" db="UniProtKB">
        <authorList>
            <consortium name="EnsemblMetazoa"/>
        </authorList>
    </citation>
    <scope>IDENTIFICATION</scope>
</reference>
<dbReference type="AlphaFoldDB" id="A0A1X7VLR8"/>
<name>A0A1X7VLR8_AMPQE</name>
<dbReference type="EnsemblMetazoa" id="Aqu2.1.40368_001">
    <property type="protein sequence ID" value="Aqu2.1.40368_001"/>
    <property type="gene ID" value="Aqu2.1.40368"/>
</dbReference>
<evidence type="ECO:0000313" key="1">
    <source>
        <dbReference type="EnsemblMetazoa" id="Aqu2.1.40368_001"/>
    </source>
</evidence>
<proteinExistence type="predicted"/>
<dbReference type="InParanoid" id="A0A1X7VLR8"/>